<dbReference type="InterPro" id="IPR018200">
    <property type="entry name" value="USP_CS"/>
</dbReference>
<comment type="similarity">
    <text evidence="1">Belongs to the peptidase C19 family.</text>
</comment>
<dbReference type="InterPro" id="IPR028889">
    <property type="entry name" value="USP"/>
</dbReference>
<dbReference type="Gene3D" id="3.90.70.10">
    <property type="entry name" value="Cysteine proteinases"/>
    <property type="match status" value="1"/>
</dbReference>
<dbReference type="InterPro" id="IPR050164">
    <property type="entry name" value="Peptidase_C19"/>
</dbReference>
<evidence type="ECO:0000313" key="3">
    <source>
        <dbReference type="EMBL" id="KAJ4427961.1"/>
    </source>
</evidence>
<dbReference type="PANTHER" id="PTHR24006">
    <property type="entry name" value="UBIQUITIN CARBOXYL-TERMINAL HYDROLASE"/>
    <property type="match status" value="1"/>
</dbReference>
<dbReference type="InterPro" id="IPR038765">
    <property type="entry name" value="Papain-like_cys_pep_sf"/>
</dbReference>
<accession>A0ABQ8S1S7</accession>
<feature type="non-terminal residue" evidence="3">
    <location>
        <position position="1"/>
    </location>
</feature>
<organism evidence="3 4">
    <name type="scientific">Periplaneta americana</name>
    <name type="common">American cockroach</name>
    <name type="synonym">Blatta americana</name>
    <dbReference type="NCBI Taxonomy" id="6978"/>
    <lineage>
        <taxon>Eukaryota</taxon>
        <taxon>Metazoa</taxon>
        <taxon>Ecdysozoa</taxon>
        <taxon>Arthropoda</taxon>
        <taxon>Hexapoda</taxon>
        <taxon>Insecta</taxon>
        <taxon>Pterygota</taxon>
        <taxon>Neoptera</taxon>
        <taxon>Polyneoptera</taxon>
        <taxon>Dictyoptera</taxon>
        <taxon>Blattodea</taxon>
        <taxon>Blattoidea</taxon>
        <taxon>Blattidae</taxon>
        <taxon>Blattinae</taxon>
        <taxon>Periplaneta</taxon>
    </lineage>
</organism>
<evidence type="ECO:0000256" key="1">
    <source>
        <dbReference type="ARBA" id="ARBA00009085"/>
    </source>
</evidence>
<name>A0ABQ8S1S7_PERAM</name>
<reference evidence="3 4" key="1">
    <citation type="journal article" date="2022" name="Allergy">
        <title>Genome assembly and annotation of Periplaneta americana reveal a comprehensive cockroach allergen profile.</title>
        <authorList>
            <person name="Wang L."/>
            <person name="Xiong Q."/>
            <person name="Saelim N."/>
            <person name="Wang L."/>
            <person name="Nong W."/>
            <person name="Wan A.T."/>
            <person name="Shi M."/>
            <person name="Liu X."/>
            <person name="Cao Q."/>
            <person name="Hui J.H.L."/>
            <person name="Sookrung N."/>
            <person name="Leung T.F."/>
            <person name="Tungtrongchitr A."/>
            <person name="Tsui S.K.W."/>
        </authorList>
    </citation>
    <scope>NUCLEOTIDE SEQUENCE [LARGE SCALE GENOMIC DNA]</scope>
    <source>
        <strain evidence="3">PWHHKU_190912</strain>
    </source>
</reference>
<evidence type="ECO:0000259" key="2">
    <source>
        <dbReference type="PROSITE" id="PS50235"/>
    </source>
</evidence>
<feature type="domain" description="USP" evidence="2">
    <location>
        <begin position="142"/>
        <end position="574"/>
    </location>
</feature>
<protein>
    <recommendedName>
        <fullName evidence="2">USP domain-containing protein</fullName>
    </recommendedName>
</protein>
<dbReference type="CDD" id="cd02257">
    <property type="entry name" value="Peptidase_C19"/>
    <property type="match status" value="1"/>
</dbReference>
<dbReference type="PROSITE" id="PS00973">
    <property type="entry name" value="USP_2"/>
    <property type="match status" value="1"/>
</dbReference>
<dbReference type="InterPro" id="IPR001394">
    <property type="entry name" value="Peptidase_C19_UCH"/>
</dbReference>
<sequence>PVKSAPGQDFAVDDEANKENWDHANSVDIHKILQTLDRDMENETNSKFFVLSNFIFRTVLLTYWLLRNLEVHCRPHISPPSVLILSKINPVKNTMRAVLCCVGDDNVETNINQETVSSTPVSKMKTVGLCTPSRQDMLPEDIGFPNPPGTNRCWMNATLQTLLGMEPFVEELERSCWKEERNGQSALLRSFFEVVRQRRRGRRPYLHSALRHLSRSLGALDAMFISDRQQDATEFLVRLLDLFREQFSSSKSDHNTEDRKLKDFCTLRELQLENLPTSSSLQRLQGGGQPDNDSHNPVCDNVEFRLKETYCCINCSECTTSCQDHLALFLDIPPTTSGLPSLQEALSRYMQPDVRELKCSKCSGQRCRVETAFDKLPRFLLVQVKRYAVQTAIAEKLTSSLRVPINLSVKNFVTDDVVMPAPWLPSNEQSMKDGDQMQIDEDDKEFQEAMEQSLDESKKEEDLEALELEKAIKLSLQDQQYANDFDSSFQNGDVDTSLGGLEEDDSPDYSYRLVCIIMHQGLSPNCGHYVADVYSLGQQRWYHYDDEVVSHPSEEEVVGSARQRNGYVFCYMHRYVGCYVGLNTLIINWLQYFIPSHGLETRSL</sequence>
<proteinExistence type="inferred from homology"/>
<evidence type="ECO:0000313" key="4">
    <source>
        <dbReference type="Proteomes" id="UP001148838"/>
    </source>
</evidence>
<dbReference type="SUPFAM" id="SSF54001">
    <property type="entry name" value="Cysteine proteinases"/>
    <property type="match status" value="1"/>
</dbReference>
<dbReference type="PANTHER" id="PTHR24006:SF915">
    <property type="entry name" value="UBIQUITIN CARBOXYL-TERMINAL HYDROLASE-RELATED"/>
    <property type="match status" value="1"/>
</dbReference>
<dbReference type="EMBL" id="JAJSOF020000037">
    <property type="protein sequence ID" value="KAJ4427961.1"/>
    <property type="molecule type" value="Genomic_DNA"/>
</dbReference>
<gene>
    <name evidence="3" type="ORF">ANN_23974</name>
</gene>
<feature type="non-terminal residue" evidence="3">
    <location>
        <position position="604"/>
    </location>
</feature>
<keyword evidence="4" id="KW-1185">Reference proteome</keyword>
<dbReference type="Proteomes" id="UP001148838">
    <property type="component" value="Unassembled WGS sequence"/>
</dbReference>
<dbReference type="PROSITE" id="PS50235">
    <property type="entry name" value="USP_3"/>
    <property type="match status" value="1"/>
</dbReference>
<dbReference type="Pfam" id="PF00443">
    <property type="entry name" value="UCH"/>
    <property type="match status" value="1"/>
</dbReference>
<comment type="caution">
    <text evidence="3">The sequence shown here is derived from an EMBL/GenBank/DDBJ whole genome shotgun (WGS) entry which is preliminary data.</text>
</comment>